<reference evidence="2 3" key="1">
    <citation type="submission" date="2019-03" db="EMBL/GenBank/DDBJ databases">
        <title>Single cell metagenomics reveals metabolic interactions within the superorganism composed of flagellate Streblomastix strix and complex community of Bacteroidetes bacteria on its surface.</title>
        <authorList>
            <person name="Treitli S.C."/>
            <person name="Kolisko M."/>
            <person name="Husnik F."/>
            <person name="Keeling P."/>
            <person name="Hampl V."/>
        </authorList>
    </citation>
    <scope>NUCLEOTIDE SEQUENCE [LARGE SCALE GENOMIC DNA]</scope>
    <source>
        <strain evidence="2">ST1C</strain>
    </source>
</reference>
<organism evidence="2 3">
    <name type="scientific">Streblomastix strix</name>
    <dbReference type="NCBI Taxonomy" id="222440"/>
    <lineage>
        <taxon>Eukaryota</taxon>
        <taxon>Metamonada</taxon>
        <taxon>Preaxostyla</taxon>
        <taxon>Oxymonadida</taxon>
        <taxon>Streblomastigidae</taxon>
        <taxon>Streblomastix</taxon>
    </lineage>
</organism>
<comment type="caution">
    <text evidence="2">The sequence shown here is derived from an EMBL/GenBank/DDBJ whole genome shotgun (WGS) entry which is preliminary data.</text>
</comment>
<evidence type="ECO:0000256" key="1">
    <source>
        <dbReference type="SAM" id="MobiDB-lite"/>
    </source>
</evidence>
<evidence type="ECO:0000313" key="3">
    <source>
        <dbReference type="Proteomes" id="UP000324800"/>
    </source>
</evidence>
<feature type="region of interest" description="Disordered" evidence="1">
    <location>
        <begin position="265"/>
        <end position="313"/>
    </location>
</feature>
<accession>A0A5J4XB35</accession>
<feature type="compositionally biased region" description="Basic residues" evidence="1">
    <location>
        <begin position="265"/>
        <end position="284"/>
    </location>
</feature>
<dbReference type="Proteomes" id="UP000324800">
    <property type="component" value="Unassembled WGS sequence"/>
</dbReference>
<feature type="compositionally biased region" description="Low complexity" evidence="1">
    <location>
        <begin position="296"/>
        <end position="312"/>
    </location>
</feature>
<sequence>MYSYKQFYLSPGPQSQPPELKQKKAFAISVRLVYPMIIMQSEDTVSDINFNSTQYSLNSTPQIELGRCECVEKLQQLFIGGWVLSIQQSAAISLAYLFKSSPLPPQFKPIIGSIISQIETLCNSGDQAIKKDERLQSQIVLLAIRPTMPRLCVAVVFTLLWEIYLIQLEQIVMSNADDDVVIKPKTKKLFEKLKNVIKIFDEIDDIDDFAKKVSKYKRADEVPSTDSGSERSTSDHIMQYYRKNTKRRRKIQLADCEHSIKSFPHLKHLKHTQSRHRKRNKKIKHNPERKRQYYPSENSSSDSSTASSNYSSIDDDIVHNDLRKIIGDSISHYMPLVYKFSISRIEKDILTVKHDKIDFLTADRPRKLEENDDDDAAKSIIQIAATTRSVFLKANVAAKSPKQWCESTQSLIVGGERRSWTPQSRGRRRRINKNFTQNPRTAK</sequence>
<gene>
    <name evidence="2" type="ORF">EZS28_000758</name>
</gene>
<dbReference type="AlphaFoldDB" id="A0A5J4XB35"/>
<protein>
    <submittedName>
        <fullName evidence="2">Uncharacterized protein</fullName>
    </submittedName>
</protein>
<proteinExistence type="predicted"/>
<dbReference type="EMBL" id="SNRW01000069">
    <property type="protein sequence ID" value="KAA6403715.1"/>
    <property type="molecule type" value="Genomic_DNA"/>
</dbReference>
<name>A0A5J4XB35_9EUKA</name>
<evidence type="ECO:0000313" key="2">
    <source>
        <dbReference type="EMBL" id="KAA6403715.1"/>
    </source>
</evidence>